<dbReference type="Proteomes" id="UP000242502">
    <property type="component" value="Unassembled WGS sequence"/>
</dbReference>
<sequence>MTLHRRLMLAVTILILFLLVTNLVITLHNARLNIYEQLKVHAQDTATSLGFTLSQSVEDKDDVQTSLMIDALFDRGYYRQIIFRDLEGKEQVKRQLSLQAAAVPQWFMNWLPLPEPSGTALVVSGWYQLGEIEVVSHPGFAYRDLWRAFKEQVWLFLVTAVMCYGLVGMGLRYVLKPIREVEEQAEAICRREFPVQ</sequence>
<dbReference type="STRING" id="62101.AB835_01710"/>
<evidence type="ECO:0000259" key="2">
    <source>
        <dbReference type="Pfam" id="PF16448"/>
    </source>
</evidence>
<dbReference type="AlphaFoldDB" id="A0A1D2QT92"/>
<keyword evidence="1" id="KW-0812">Transmembrane</keyword>
<keyword evidence="1" id="KW-1133">Transmembrane helix</keyword>
<evidence type="ECO:0000313" key="3">
    <source>
        <dbReference type="EMBL" id="ODS24796.1"/>
    </source>
</evidence>
<dbReference type="InterPro" id="IPR042461">
    <property type="entry name" value="LapD_MoxY_peri_C"/>
</dbReference>
<evidence type="ECO:0000256" key="1">
    <source>
        <dbReference type="SAM" id="Phobius"/>
    </source>
</evidence>
<feature type="domain" description="LapD/MoxY periplasmic" evidence="2">
    <location>
        <begin position="24"/>
        <end position="146"/>
    </location>
</feature>
<accession>A0A1D2QT92</accession>
<protein>
    <recommendedName>
        <fullName evidence="2">LapD/MoxY periplasmic domain-containing protein</fullName>
    </recommendedName>
</protein>
<dbReference type="Pfam" id="PF16448">
    <property type="entry name" value="LapD_MoxY_N"/>
    <property type="match status" value="1"/>
</dbReference>
<organism evidence="3 4">
    <name type="scientific">Candidatus Endobugula sertula</name>
    <name type="common">Bugula neritina bacterial symbiont</name>
    <dbReference type="NCBI Taxonomy" id="62101"/>
    <lineage>
        <taxon>Bacteria</taxon>
        <taxon>Pseudomonadati</taxon>
        <taxon>Pseudomonadota</taxon>
        <taxon>Gammaproteobacteria</taxon>
        <taxon>Cellvibrionales</taxon>
        <taxon>Cellvibrionaceae</taxon>
        <taxon>Candidatus Endobugula</taxon>
    </lineage>
</organism>
<evidence type="ECO:0000313" key="4">
    <source>
        <dbReference type="Proteomes" id="UP000242502"/>
    </source>
</evidence>
<keyword evidence="1" id="KW-0472">Membrane</keyword>
<dbReference type="EMBL" id="MDLC01000004">
    <property type="protein sequence ID" value="ODS24796.1"/>
    <property type="molecule type" value="Genomic_DNA"/>
</dbReference>
<reference evidence="3 4" key="1">
    <citation type="journal article" date="2016" name="Appl. Environ. Microbiol.">
        <title>Lack of Overt Genome Reduction in the Bryostatin-Producing Bryozoan Symbiont "Candidatus Endobugula sertula".</title>
        <authorList>
            <person name="Miller I.J."/>
            <person name="Vanee N."/>
            <person name="Fong S.S."/>
            <person name="Lim-Fong G.E."/>
            <person name="Kwan J.C."/>
        </authorList>
    </citation>
    <scope>NUCLEOTIDE SEQUENCE [LARGE SCALE GENOMIC DNA]</scope>
    <source>
        <strain evidence="3">AB1-4</strain>
    </source>
</reference>
<gene>
    <name evidence="3" type="ORF">AB835_01710</name>
</gene>
<feature type="transmembrane region" description="Helical" evidence="1">
    <location>
        <begin position="153"/>
        <end position="175"/>
    </location>
</feature>
<proteinExistence type="predicted"/>
<feature type="transmembrane region" description="Helical" evidence="1">
    <location>
        <begin position="7"/>
        <end position="25"/>
    </location>
</feature>
<name>A0A1D2QT92_9GAMM</name>
<dbReference type="Gene3D" id="6.20.270.20">
    <property type="entry name" value="LapD/MoxY periplasmic domain"/>
    <property type="match status" value="1"/>
</dbReference>
<comment type="caution">
    <text evidence="3">The sequence shown here is derived from an EMBL/GenBank/DDBJ whole genome shotgun (WGS) entry which is preliminary data.</text>
</comment>
<dbReference type="InterPro" id="IPR032244">
    <property type="entry name" value="LapD_MoxY_N"/>
</dbReference>
<dbReference type="Gene3D" id="3.30.110.200">
    <property type="match status" value="1"/>
</dbReference>